<dbReference type="PRINTS" id="PR00111">
    <property type="entry name" value="ABHYDROLASE"/>
</dbReference>
<feature type="domain" description="AB hydrolase-1" evidence="1">
    <location>
        <begin position="46"/>
        <end position="278"/>
    </location>
</feature>
<dbReference type="GO" id="GO:0047372">
    <property type="term" value="F:monoacylglycerol lipase activity"/>
    <property type="evidence" value="ECO:0007669"/>
    <property type="project" value="TreeGrafter"/>
</dbReference>
<dbReference type="Proteomes" id="UP000011200">
    <property type="component" value="Chromosome"/>
</dbReference>
<proteinExistence type="predicted"/>
<accession>A0A2U9PU97</accession>
<keyword evidence="2" id="KW-0378">Hydrolase</keyword>
<dbReference type="EMBL" id="CP027541">
    <property type="protein sequence ID" value="AWT55327.1"/>
    <property type="molecule type" value="Genomic_DNA"/>
</dbReference>
<name>A0A2U9PU97_MYCSE</name>
<evidence type="ECO:0000259" key="1">
    <source>
        <dbReference type="Pfam" id="PF00561"/>
    </source>
</evidence>
<dbReference type="InterPro" id="IPR029058">
    <property type="entry name" value="AB_hydrolase_fold"/>
</dbReference>
<sequence length="295" mass="32178">MSVDTTQALPPAEERTGAAYAANLAITVGSDTIAYRRFGNASASVPPLVLLQHFRGNLDYWDPALLDVLAADREVITVDLPGVGGSTGTTPDTVAAMARDALRFIDTLGLRVIDLLGFSLGGHIAQEIVLVRPRLVRRLVLAGTAPQGAPDLHRWSEDVYAYACADEITPDGFIALFFSGSDDSIERGWAYLQRTHARTEDRDPETTLVCRDAQYQALMTWGIPESGKLERLSAITQPTLVANGDNDTMMSTKNSRLLADHIRGAQLRIYPDSGHGFLDQYPVLFGQHIRQFLGV</sequence>
<dbReference type="GO" id="GO:0016020">
    <property type="term" value="C:membrane"/>
    <property type="evidence" value="ECO:0007669"/>
    <property type="project" value="TreeGrafter"/>
</dbReference>
<dbReference type="SUPFAM" id="SSF53474">
    <property type="entry name" value="alpha/beta-Hydrolases"/>
    <property type="match status" value="1"/>
</dbReference>
<gene>
    <name evidence="2" type="ORF">D806_043650</name>
</gene>
<dbReference type="GO" id="GO:0046464">
    <property type="term" value="P:acylglycerol catabolic process"/>
    <property type="evidence" value="ECO:0007669"/>
    <property type="project" value="TreeGrafter"/>
</dbReference>
<reference evidence="2 3" key="1">
    <citation type="journal article" date="2013" name="Genome Announc.">
        <title>Draft genome sequence of MKD8, a conjugal recipient Mycobacterium smegmatis strain.</title>
        <authorList>
            <person name="Gray T.A."/>
            <person name="Palumbo M.J."/>
            <person name="Derbyshire K.M."/>
        </authorList>
    </citation>
    <scope>NUCLEOTIDE SEQUENCE [LARGE SCALE GENOMIC DNA]</scope>
    <source>
        <strain evidence="2 3">MKD8</strain>
    </source>
</reference>
<dbReference type="AlphaFoldDB" id="A0A2U9PU97"/>
<dbReference type="PANTHER" id="PTHR43798">
    <property type="entry name" value="MONOACYLGLYCEROL LIPASE"/>
    <property type="match status" value="1"/>
</dbReference>
<evidence type="ECO:0000313" key="3">
    <source>
        <dbReference type="Proteomes" id="UP000011200"/>
    </source>
</evidence>
<dbReference type="Gene3D" id="3.40.50.1820">
    <property type="entry name" value="alpha/beta hydrolase"/>
    <property type="match status" value="1"/>
</dbReference>
<reference evidence="3" key="2">
    <citation type="submission" date="2018-03" db="EMBL/GenBank/DDBJ databases">
        <authorList>
            <person name="Derbyshire K."/>
            <person name="Gray T.A."/>
            <person name="Champion M."/>
        </authorList>
    </citation>
    <scope>NUCLEOTIDE SEQUENCE [LARGE SCALE GENOMIC DNA]</scope>
    <source>
        <strain evidence="3">MKD8</strain>
    </source>
</reference>
<dbReference type="Pfam" id="PF00561">
    <property type="entry name" value="Abhydrolase_1"/>
    <property type="match status" value="1"/>
</dbReference>
<protein>
    <submittedName>
        <fullName evidence="2">Hydrolase, alpha/beta hydrolase fold family protein</fullName>
    </submittedName>
</protein>
<dbReference type="RefSeq" id="WP_051065261.1">
    <property type="nucleotide sequence ID" value="NZ_CP027541.1"/>
</dbReference>
<evidence type="ECO:0000313" key="2">
    <source>
        <dbReference type="EMBL" id="AWT55327.1"/>
    </source>
</evidence>
<organism evidence="2 3">
    <name type="scientific">Mycolicibacterium smegmatis (strain MKD8)</name>
    <name type="common">Mycobacterium smegmatis</name>
    <dbReference type="NCBI Taxonomy" id="1214915"/>
    <lineage>
        <taxon>Bacteria</taxon>
        <taxon>Bacillati</taxon>
        <taxon>Actinomycetota</taxon>
        <taxon>Actinomycetes</taxon>
        <taxon>Mycobacteriales</taxon>
        <taxon>Mycobacteriaceae</taxon>
        <taxon>Mycolicibacterium</taxon>
    </lineage>
</organism>
<dbReference type="PANTHER" id="PTHR43798:SF5">
    <property type="entry name" value="MONOACYLGLYCEROL LIPASE ABHD6"/>
    <property type="match status" value="1"/>
</dbReference>
<dbReference type="InterPro" id="IPR000073">
    <property type="entry name" value="AB_hydrolase_1"/>
</dbReference>
<dbReference type="InterPro" id="IPR050266">
    <property type="entry name" value="AB_hydrolase_sf"/>
</dbReference>